<dbReference type="Proteomes" id="UP000478052">
    <property type="component" value="Unassembled WGS sequence"/>
</dbReference>
<dbReference type="AlphaFoldDB" id="A0A6G0Z0U0"/>
<proteinExistence type="predicted"/>
<protein>
    <submittedName>
        <fullName evidence="1">YqaJ domain-containing protein</fullName>
    </submittedName>
</protein>
<organism evidence="1 2">
    <name type="scientific">Aphis craccivora</name>
    <name type="common">Cowpea aphid</name>
    <dbReference type="NCBI Taxonomy" id="307492"/>
    <lineage>
        <taxon>Eukaryota</taxon>
        <taxon>Metazoa</taxon>
        <taxon>Ecdysozoa</taxon>
        <taxon>Arthropoda</taxon>
        <taxon>Hexapoda</taxon>
        <taxon>Insecta</taxon>
        <taxon>Pterygota</taxon>
        <taxon>Neoptera</taxon>
        <taxon>Paraneoptera</taxon>
        <taxon>Hemiptera</taxon>
        <taxon>Sternorrhyncha</taxon>
        <taxon>Aphidomorpha</taxon>
        <taxon>Aphidoidea</taxon>
        <taxon>Aphididae</taxon>
        <taxon>Aphidini</taxon>
        <taxon>Aphis</taxon>
        <taxon>Aphis</taxon>
    </lineage>
</organism>
<accession>A0A6G0Z0U0</accession>
<name>A0A6G0Z0U0_APHCR</name>
<evidence type="ECO:0000313" key="1">
    <source>
        <dbReference type="EMBL" id="KAF0763877.1"/>
    </source>
</evidence>
<gene>
    <name evidence="1" type="ORF">FWK35_00016948</name>
</gene>
<reference evidence="1 2" key="1">
    <citation type="submission" date="2019-08" db="EMBL/GenBank/DDBJ databases">
        <title>Whole genome of Aphis craccivora.</title>
        <authorList>
            <person name="Voronova N.V."/>
            <person name="Shulinski R.S."/>
            <person name="Bandarenka Y.V."/>
            <person name="Zhorov D.G."/>
            <person name="Warner D."/>
        </authorList>
    </citation>
    <scope>NUCLEOTIDE SEQUENCE [LARGE SCALE GENOMIC DNA]</scope>
    <source>
        <strain evidence="1">180601</strain>
        <tissue evidence="1">Whole Body</tissue>
    </source>
</reference>
<comment type="caution">
    <text evidence="1">The sequence shown here is derived from an EMBL/GenBank/DDBJ whole genome shotgun (WGS) entry which is preliminary data.</text>
</comment>
<sequence length="38" mass="4648">MMEKIKRDDSFWENKMKIKLKTFYLENMLPQILAEGIN</sequence>
<keyword evidence="2" id="KW-1185">Reference proteome</keyword>
<dbReference type="EMBL" id="VUJU01001777">
    <property type="protein sequence ID" value="KAF0763877.1"/>
    <property type="molecule type" value="Genomic_DNA"/>
</dbReference>
<evidence type="ECO:0000313" key="2">
    <source>
        <dbReference type="Proteomes" id="UP000478052"/>
    </source>
</evidence>
<dbReference type="OrthoDB" id="6617437at2759"/>